<evidence type="ECO:0000313" key="3">
    <source>
        <dbReference type="EMBL" id="JAT49771.1"/>
    </source>
</evidence>
<sequence>RRLLLLFFFCLRRWRMCSQTMPRRSSNRGSRYDRTKQEQVPPPTIFYGGNNPGYSSLATPNSFYYPTTYRPLLNGFVPSPYESSSRAPPYPTFLTNPPVQRRPNPNPNPNPTIGSGTTTGRQQERHAPPPPPPARPSFPYSPPVGLWPKAPAPGMGGGNIRSRFHCIDKAFDPSHVCSENCRRVWTTMECVGADQLSYVCRIYCNESTIDDSGVAQERPDGDEYSSGQTNQGLQAQAAGSTTVTNAEPKLSEAAATCEGGSAVDTELSLLLKTTAPELTATSDAEPMPSIEEETLLGEAEVEGGSSQTAASMSVSVMFTDSDPESLIEEEASMGDCGQCIVLTLPAEATKTSTPSTGSGPESSPTVAAKAENTETPADTSVKNTTKAALLEGCPQSEDDFETSLEEEARQQRLAREKRQKNPSHHRHQEPVVDSPVDDQVYALARQLADLDEMGFLSPHYTEEDDESLLAYGDRFGLAVLSEHPEFFTNIHQRPHYKLLSPPPSGQEGEETAAAEAAEQLWELYMPLVRRGVRAAKLDDAKGMAAAELVAARLEASGFDLRNLTAYIVAARKLRAALRSTEDELKAVAGAIDREARKVERVASSSGSIREAVAELEADKARYQALIEGIESSLAEKAELLEVEEVIRQTGSTPALDQLRRSQKQLDDTFATVHEDCQNLGLLFDRSRKSR</sequence>
<feature type="compositionally biased region" description="Basic residues" evidence="1">
    <location>
        <begin position="417"/>
        <end position="427"/>
    </location>
</feature>
<feature type="compositionally biased region" description="Acidic residues" evidence="1">
    <location>
        <begin position="396"/>
        <end position="405"/>
    </location>
</feature>
<feature type="compositionally biased region" description="Polar residues" evidence="1">
    <location>
        <begin position="225"/>
        <end position="245"/>
    </location>
</feature>
<feature type="compositionally biased region" description="Low complexity" evidence="1">
    <location>
        <begin position="349"/>
        <end position="365"/>
    </location>
</feature>
<name>A0A1D1Y546_9ARAE</name>
<keyword evidence="2" id="KW-0732">Signal</keyword>
<proteinExistence type="predicted"/>
<evidence type="ECO:0000256" key="2">
    <source>
        <dbReference type="SAM" id="SignalP"/>
    </source>
</evidence>
<feature type="compositionally biased region" description="Basic and acidic residues" evidence="1">
    <location>
        <begin position="406"/>
        <end position="416"/>
    </location>
</feature>
<feature type="region of interest" description="Disordered" evidence="1">
    <location>
        <begin position="211"/>
        <end position="245"/>
    </location>
</feature>
<gene>
    <name evidence="3" type="ORF">g.115688</name>
</gene>
<organism evidence="3">
    <name type="scientific">Anthurium amnicola</name>
    <dbReference type="NCBI Taxonomy" id="1678845"/>
    <lineage>
        <taxon>Eukaryota</taxon>
        <taxon>Viridiplantae</taxon>
        <taxon>Streptophyta</taxon>
        <taxon>Embryophyta</taxon>
        <taxon>Tracheophyta</taxon>
        <taxon>Spermatophyta</taxon>
        <taxon>Magnoliopsida</taxon>
        <taxon>Liliopsida</taxon>
        <taxon>Araceae</taxon>
        <taxon>Pothoideae</taxon>
        <taxon>Potheae</taxon>
        <taxon>Anthurium</taxon>
    </lineage>
</organism>
<feature type="region of interest" description="Disordered" evidence="1">
    <location>
        <begin position="81"/>
        <end position="152"/>
    </location>
</feature>
<feature type="region of interest" description="Disordered" evidence="1">
    <location>
        <begin position="349"/>
        <end position="435"/>
    </location>
</feature>
<reference evidence="3" key="1">
    <citation type="submission" date="2015-07" db="EMBL/GenBank/DDBJ databases">
        <title>Transcriptome Assembly of Anthurium amnicola.</title>
        <authorList>
            <person name="Suzuki J."/>
        </authorList>
    </citation>
    <scope>NUCLEOTIDE SEQUENCE</scope>
</reference>
<feature type="region of interest" description="Disordered" evidence="1">
    <location>
        <begin position="21"/>
        <end position="52"/>
    </location>
</feature>
<dbReference type="EMBL" id="GDJX01018165">
    <property type="protein sequence ID" value="JAT49771.1"/>
    <property type="molecule type" value="Transcribed_RNA"/>
</dbReference>
<feature type="signal peptide" evidence="2">
    <location>
        <begin position="1"/>
        <end position="18"/>
    </location>
</feature>
<feature type="compositionally biased region" description="Polar residues" evidence="1">
    <location>
        <begin position="112"/>
        <end position="121"/>
    </location>
</feature>
<accession>A0A1D1Y546</accession>
<evidence type="ECO:0000256" key="1">
    <source>
        <dbReference type="SAM" id="MobiDB-lite"/>
    </source>
</evidence>
<feature type="non-terminal residue" evidence="3">
    <location>
        <position position="1"/>
    </location>
</feature>
<protein>
    <submittedName>
        <fullName evidence="3">Uncharacterized protein</fullName>
    </submittedName>
</protein>
<dbReference type="AlphaFoldDB" id="A0A1D1Y546"/>
<feature type="chain" id="PRO_5008899943" evidence="2">
    <location>
        <begin position="19"/>
        <end position="690"/>
    </location>
</feature>
<feature type="compositionally biased region" description="Pro residues" evidence="1">
    <location>
        <begin position="128"/>
        <end position="142"/>
    </location>
</feature>
<feature type="compositionally biased region" description="Polar residues" evidence="1">
    <location>
        <begin position="373"/>
        <end position="386"/>
    </location>
</feature>